<dbReference type="CDD" id="cd08241">
    <property type="entry name" value="QOR1"/>
    <property type="match status" value="1"/>
</dbReference>
<dbReference type="SUPFAM" id="SSF50129">
    <property type="entry name" value="GroES-like"/>
    <property type="match status" value="1"/>
</dbReference>
<comment type="caution">
    <text evidence="2">The sequence shown here is derived from an EMBL/GenBank/DDBJ whole genome shotgun (WGS) entry which is preliminary data.</text>
</comment>
<dbReference type="EMBL" id="AKGD01000001">
    <property type="protein sequence ID" value="EIT70544.1"/>
    <property type="molecule type" value="Genomic_DNA"/>
</dbReference>
<dbReference type="Gene3D" id="3.90.180.10">
    <property type="entry name" value="Medium-chain alcohol dehydrogenases, catalytic domain"/>
    <property type="match status" value="1"/>
</dbReference>
<accession>I7ZF79</accession>
<dbReference type="InterPro" id="IPR013149">
    <property type="entry name" value="ADH-like_C"/>
</dbReference>
<dbReference type="InterPro" id="IPR051397">
    <property type="entry name" value="Zn-ADH-like_protein"/>
</dbReference>
<dbReference type="PATRIC" id="fig|1172194.4.peg.649"/>
<dbReference type="InterPro" id="IPR020843">
    <property type="entry name" value="ER"/>
</dbReference>
<dbReference type="GO" id="GO:0016491">
    <property type="term" value="F:oxidoreductase activity"/>
    <property type="evidence" value="ECO:0007669"/>
    <property type="project" value="InterPro"/>
</dbReference>
<dbReference type="Pfam" id="PF08240">
    <property type="entry name" value="ADH_N"/>
    <property type="match status" value="1"/>
</dbReference>
<organism evidence="2 3">
    <name type="scientific">Hydrocarboniphaga effusa AP103</name>
    <dbReference type="NCBI Taxonomy" id="1172194"/>
    <lineage>
        <taxon>Bacteria</taxon>
        <taxon>Pseudomonadati</taxon>
        <taxon>Pseudomonadota</taxon>
        <taxon>Gammaproteobacteria</taxon>
        <taxon>Nevskiales</taxon>
        <taxon>Nevskiaceae</taxon>
        <taxon>Hydrocarboniphaga</taxon>
    </lineage>
</organism>
<dbReference type="STRING" id="1172194.WQQ_06810"/>
<dbReference type="SMART" id="SM00829">
    <property type="entry name" value="PKS_ER"/>
    <property type="match status" value="1"/>
</dbReference>
<dbReference type="AlphaFoldDB" id="I7ZF79"/>
<dbReference type="InterPro" id="IPR013154">
    <property type="entry name" value="ADH-like_N"/>
</dbReference>
<dbReference type="InterPro" id="IPR011032">
    <property type="entry name" value="GroES-like_sf"/>
</dbReference>
<dbReference type="InterPro" id="IPR036291">
    <property type="entry name" value="NAD(P)-bd_dom_sf"/>
</dbReference>
<evidence type="ECO:0000313" key="3">
    <source>
        <dbReference type="Proteomes" id="UP000003704"/>
    </source>
</evidence>
<gene>
    <name evidence="2" type="ORF">WQQ_06810</name>
</gene>
<name>I7ZF79_9GAMM</name>
<protein>
    <submittedName>
        <fullName evidence="2">Oxidoreductase protein</fullName>
    </submittedName>
</protein>
<reference evidence="2 3" key="1">
    <citation type="journal article" date="2012" name="J. Bacteriol.">
        <title>Genome Sequence of n-Alkane-Degrading Hydrocarboniphaga effusa Strain AP103T (ATCC BAA-332T).</title>
        <authorList>
            <person name="Chang H.K."/>
            <person name="Zylstra G.J."/>
            <person name="Chae J.C."/>
        </authorList>
    </citation>
    <scope>NUCLEOTIDE SEQUENCE [LARGE SCALE GENOMIC DNA]</scope>
    <source>
        <strain evidence="2 3">AP103</strain>
    </source>
</reference>
<proteinExistence type="predicted"/>
<dbReference type="OrthoDB" id="4190732at2"/>
<dbReference type="PANTHER" id="PTHR43677">
    <property type="entry name" value="SHORT-CHAIN DEHYDROGENASE/REDUCTASE"/>
    <property type="match status" value="1"/>
</dbReference>
<feature type="domain" description="Enoyl reductase (ER)" evidence="1">
    <location>
        <begin position="10"/>
        <end position="322"/>
    </location>
</feature>
<dbReference type="Proteomes" id="UP000003704">
    <property type="component" value="Unassembled WGS sequence"/>
</dbReference>
<dbReference type="SUPFAM" id="SSF51735">
    <property type="entry name" value="NAD(P)-binding Rossmann-fold domains"/>
    <property type="match status" value="1"/>
</dbReference>
<dbReference type="RefSeq" id="WP_007183637.1">
    <property type="nucleotide sequence ID" value="NZ_AKGD01000001.1"/>
</dbReference>
<evidence type="ECO:0000313" key="2">
    <source>
        <dbReference type="EMBL" id="EIT70544.1"/>
    </source>
</evidence>
<dbReference type="PANTHER" id="PTHR43677:SF4">
    <property type="entry name" value="QUINONE OXIDOREDUCTASE-LIKE PROTEIN 2"/>
    <property type="match status" value="1"/>
</dbReference>
<evidence type="ECO:0000259" key="1">
    <source>
        <dbReference type="SMART" id="SM00829"/>
    </source>
</evidence>
<keyword evidence="3" id="KW-1185">Reference proteome</keyword>
<dbReference type="Pfam" id="PF00107">
    <property type="entry name" value="ADH_zinc_N"/>
    <property type="match status" value="1"/>
</dbReference>
<dbReference type="Gene3D" id="3.40.50.720">
    <property type="entry name" value="NAD(P)-binding Rossmann-like Domain"/>
    <property type="match status" value="1"/>
</dbReference>
<sequence>MKALLCKSWGDPETLVLEETATPAPGDHQVLVRVHAAGVNFPDTLIIRNLYQFKPELPFSPGGECAGVVEAVGAKVGHLKAGDRVIAFTGWGSFAEFVLADAKALMPLPAGLDDETAAAFVMTYGTSYHALADRAALQPGETLLVLGAAGGVGLAAVEIGKALGARVIAAASSADKLATCREHGADELIDYSREDLRDRLKALTGGRGVDVVYDPVGGAYTEAALRSCAWRGRLLVVGFANGDIPRLPANLALLKGCSIVGVFWGDYTQREPERAQRDLETLLSWMQQGRIRPHIGRRYPLERGGDAIRALMNREVVGKVVVTIAQADRPAGASR</sequence>